<name>A0AAP0ELS7_9MAGN</name>
<sequence>MELDKADGTLQKFKVYYVILLMIIDHSRCFSKSKGDLQFISQNRVLYFEIIEVGKNAF</sequence>
<dbReference type="EMBL" id="JBBNAF010000012">
    <property type="protein sequence ID" value="KAK9092913.1"/>
    <property type="molecule type" value="Genomic_DNA"/>
</dbReference>
<accession>A0AAP0ELS7</accession>
<reference evidence="1 2" key="1">
    <citation type="submission" date="2024-01" db="EMBL/GenBank/DDBJ databases">
        <title>Genome assemblies of Stephania.</title>
        <authorList>
            <person name="Yang L."/>
        </authorList>
    </citation>
    <scope>NUCLEOTIDE SEQUENCE [LARGE SCALE GENOMIC DNA]</scope>
    <source>
        <strain evidence="1">YNDBR</strain>
        <tissue evidence="1">Leaf</tissue>
    </source>
</reference>
<evidence type="ECO:0000313" key="2">
    <source>
        <dbReference type="Proteomes" id="UP001420932"/>
    </source>
</evidence>
<dbReference type="Proteomes" id="UP001420932">
    <property type="component" value="Unassembled WGS sequence"/>
</dbReference>
<organism evidence="1 2">
    <name type="scientific">Stephania yunnanensis</name>
    <dbReference type="NCBI Taxonomy" id="152371"/>
    <lineage>
        <taxon>Eukaryota</taxon>
        <taxon>Viridiplantae</taxon>
        <taxon>Streptophyta</taxon>
        <taxon>Embryophyta</taxon>
        <taxon>Tracheophyta</taxon>
        <taxon>Spermatophyta</taxon>
        <taxon>Magnoliopsida</taxon>
        <taxon>Ranunculales</taxon>
        <taxon>Menispermaceae</taxon>
        <taxon>Menispermoideae</taxon>
        <taxon>Cissampelideae</taxon>
        <taxon>Stephania</taxon>
    </lineage>
</organism>
<protein>
    <submittedName>
        <fullName evidence="1">Uncharacterized protein</fullName>
    </submittedName>
</protein>
<dbReference type="AlphaFoldDB" id="A0AAP0ELS7"/>
<keyword evidence="2" id="KW-1185">Reference proteome</keyword>
<proteinExistence type="predicted"/>
<evidence type="ECO:0000313" key="1">
    <source>
        <dbReference type="EMBL" id="KAK9092913.1"/>
    </source>
</evidence>
<comment type="caution">
    <text evidence="1">The sequence shown here is derived from an EMBL/GenBank/DDBJ whole genome shotgun (WGS) entry which is preliminary data.</text>
</comment>
<gene>
    <name evidence="1" type="ORF">Syun_027824</name>
</gene>